<reference evidence="1 2" key="1">
    <citation type="submission" date="2023-03" db="EMBL/GenBank/DDBJ databases">
        <title>WGS of Methanotrichaceae archaeon Mx.</title>
        <authorList>
            <person name="Sorokin D.Y."/>
            <person name="Merkel A.Y."/>
        </authorList>
    </citation>
    <scope>NUCLEOTIDE SEQUENCE [LARGE SCALE GENOMIC DNA]</scope>
    <source>
        <strain evidence="1 2">Mx</strain>
    </source>
</reference>
<name>A0ABT5X6H3_9EURY</name>
<keyword evidence="2" id="KW-1185">Reference proteome</keyword>
<comment type="caution">
    <text evidence="1">The sequence shown here is derived from an EMBL/GenBank/DDBJ whole genome shotgun (WGS) entry which is preliminary data.</text>
</comment>
<gene>
    <name evidence="1" type="ORF">P0O15_03740</name>
</gene>
<evidence type="ECO:0000313" key="2">
    <source>
        <dbReference type="Proteomes" id="UP001220010"/>
    </source>
</evidence>
<dbReference type="EMBL" id="JARFPK010000010">
    <property type="protein sequence ID" value="MDF0590285.1"/>
    <property type="molecule type" value="Genomic_DNA"/>
</dbReference>
<evidence type="ECO:0000313" key="1">
    <source>
        <dbReference type="EMBL" id="MDF0590285.1"/>
    </source>
</evidence>
<sequence length="51" mass="5375">MDEYYTVDEGAILQRAGELRAKGLNSGEIVAKVAGVSAGLVGFILNSSTRF</sequence>
<proteinExistence type="predicted"/>
<dbReference type="Proteomes" id="UP001220010">
    <property type="component" value="Unassembled WGS sequence"/>
</dbReference>
<dbReference type="RefSeq" id="WP_316966086.1">
    <property type="nucleotide sequence ID" value="NZ_JARFPK010000010.1"/>
</dbReference>
<protein>
    <submittedName>
        <fullName evidence="1">Uncharacterized protein</fullName>
    </submittedName>
</protein>
<organism evidence="1 2">
    <name type="scientific">Candidatus Methanocrinis natronophilus</name>
    <dbReference type="NCBI Taxonomy" id="3033396"/>
    <lineage>
        <taxon>Archaea</taxon>
        <taxon>Methanobacteriati</taxon>
        <taxon>Methanobacteriota</taxon>
        <taxon>Stenosarchaea group</taxon>
        <taxon>Methanomicrobia</taxon>
        <taxon>Methanotrichales</taxon>
        <taxon>Methanotrichaceae</taxon>
        <taxon>Methanocrinis</taxon>
    </lineage>
</organism>
<accession>A0ABT5X6H3</accession>